<comment type="similarity">
    <text evidence="2 3">Belongs to the small heat shock protein (HSP20) family.</text>
</comment>
<keyword evidence="1" id="KW-0346">Stress response</keyword>
<organism evidence="5 6">
    <name type="scientific">Kalanchoe fedtschenkoi</name>
    <name type="common">Lavender scallops</name>
    <name type="synonym">South American air plant</name>
    <dbReference type="NCBI Taxonomy" id="63787"/>
    <lineage>
        <taxon>Eukaryota</taxon>
        <taxon>Viridiplantae</taxon>
        <taxon>Streptophyta</taxon>
        <taxon>Embryophyta</taxon>
        <taxon>Tracheophyta</taxon>
        <taxon>Spermatophyta</taxon>
        <taxon>Magnoliopsida</taxon>
        <taxon>eudicotyledons</taxon>
        <taxon>Gunneridae</taxon>
        <taxon>Pentapetalae</taxon>
        <taxon>Saxifragales</taxon>
        <taxon>Crassulaceae</taxon>
        <taxon>Kalanchoe</taxon>
    </lineage>
</organism>
<dbReference type="Gramene" id="Kaladp0037s0133.1.v1.1">
    <property type="protein sequence ID" value="Kaladp0037s0133.1.v1.1.CDS.1"/>
    <property type="gene ID" value="Kaladp0037s0133.v1.1"/>
</dbReference>
<evidence type="ECO:0000313" key="5">
    <source>
        <dbReference type="EnsemblPlants" id="Kaladp0037s0133.1.v1.1.CDS.1"/>
    </source>
</evidence>
<dbReference type="SUPFAM" id="SSF49764">
    <property type="entry name" value="HSP20-like chaperones"/>
    <property type="match status" value="1"/>
</dbReference>
<keyword evidence="6" id="KW-1185">Reference proteome</keyword>
<evidence type="ECO:0000256" key="1">
    <source>
        <dbReference type="ARBA" id="ARBA00023016"/>
    </source>
</evidence>
<feature type="domain" description="SHSP" evidence="4">
    <location>
        <begin position="36"/>
        <end position="150"/>
    </location>
</feature>
<dbReference type="PROSITE" id="PS01031">
    <property type="entry name" value="SHSP"/>
    <property type="match status" value="1"/>
</dbReference>
<accession>A0A7N0THC1</accession>
<dbReference type="Gene3D" id="2.60.40.790">
    <property type="match status" value="1"/>
</dbReference>
<dbReference type="PANTHER" id="PTHR11527">
    <property type="entry name" value="HEAT-SHOCK PROTEIN 20 FAMILY MEMBER"/>
    <property type="match status" value="1"/>
</dbReference>
<evidence type="ECO:0000313" key="6">
    <source>
        <dbReference type="Proteomes" id="UP000594263"/>
    </source>
</evidence>
<sequence length="150" mass="16741">MSNAPSPYGCPTNAFDPYPYDFCGGYSNSKIPEKAAKPPHTFFSVDWVETATEHVVVADIPGMDKEDVKVQMEDGKVLEISCERIGQMVGVTDKWHRQERTTGRCSRRFPVPENAVREKVTAHLDKGVLTVTLAKKEEENDKIKVVEISG</sequence>
<dbReference type="InterPro" id="IPR002068">
    <property type="entry name" value="A-crystallin/Hsp20_dom"/>
</dbReference>
<evidence type="ECO:0000259" key="4">
    <source>
        <dbReference type="PROSITE" id="PS01031"/>
    </source>
</evidence>
<dbReference type="InterPro" id="IPR031107">
    <property type="entry name" value="Small_HSP"/>
</dbReference>
<evidence type="ECO:0000256" key="2">
    <source>
        <dbReference type="PROSITE-ProRule" id="PRU00285"/>
    </source>
</evidence>
<dbReference type="AlphaFoldDB" id="A0A7N0THC1"/>
<dbReference type="Proteomes" id="UP000594263">
    <property type="component" value="Unplaced"/>
</dbReference>
<name>A0A7N0THC1_KALFE</name>
<proteinExistence type="inferred from homology"/>
<dbReference type="EnsemblPlants" id="Kaladp0037s0133.1.v1.1">
    <property type="protein sequence ID" value="Kaladp0037s0133.1.v1.1.CDS.1"/>
    <property type="gene ID" value="Kaladp0037s0133.v1.1"/>
</dbReference>
<dbReference type="InterPro" id="IPR008978">
    <property type="entry name" value="HSP20-like_chaperone"/>
</dbReference>
<dbReference type="Pfam" id="PF00011">
    <property type="entry name" value="HSP20"/>
    <property type="match status" value="1"/>
</dbReference>
<evidence type="ECO:0000256" key="3">
    <source>
        <dbReference type="RuleBase" id="RU003616"/>
    </source>
</evidence>
<protein>
    <recommendedName>
        <fullName evidence="4">SHSP domain-containing protein</fullName>
    </recommendedName>
</protein>
<reference evidence="5" key="1">
    <citation type="submission" date="2021-01" db="UniProtKB">
        <authorList>
            <consortium name="EnsemblPlants"/>
        </authorList>
    </citation>
    <scope>IDENTIFICATION</scope>
</reference>